<gene>
    <name evidence="1" type="primary">MAP3K13</name>
</gene>
<organism evidence="1 2">
    <name type="scientific">Gorilla gorilla gorilla</name>
    <name type="common">Western lowland gorilla</name>
    <dbReference type="NCBI Taxonomy" id="9595"/>
    <lineage>
        <taxon>Eukaryota</taxon>
        <taxon>Metazoa</taxon>
        <taxon>Chordata</taxon>
        <taxon>Craniata</taxon>
        <taxon>Vertebrata</taxon>
        <taxon>Euteleostomi</taxon>
        <taxon>Mammalia</taxon>
        <taxon>Eutheria</taxon>
        <taxon>Euarchontoglires</taxon>
        <taxon>Primates</taxon>
        <taxon>Haplorrhini</taxon>
        <taxon>Catarrhini</taxon>
        <taxon>Hominidae</taxon>
        <taxon>Gorilla</taxon>
    </lineage>
</organism>
<dbReference type="GeneTree" id="ENSGT00940000158216"/>
<dbReference type="Bgee" id="ENSGGOG00000012960">
    <property type="expression patterns" value="Expressed in prefrontal cortex and 5 other cell types or tissues"/>
</dbReference>
<reference evidence="1" key="4">
    <citation type="submission" date="2025-09" db="UniProtKB">
        <authorList>
            <consortium name="Ensembl"/>
        </authorList>
    </citation>
    <scope>IDENTIFICATION</scope>
</reference>
<protein>
    <submittedName>
        <fullName evidence="1">Mitogen-activated protein kinase kinase kinase 13</fullName>
    </submittedName>
</protein>
<dbReference type="EMBL" id="CABD030026036">
    <property type="status" value="NOT_ANNOTATED_CDS"/>
    <property type="molecule type" value="Genomic_DNA"/>
</dbReference>
<dbReference type="Ensembl" id="ENSGGOT00000061994.1">
    <property type="protein sequence ID" value="ENSGGOP00000044077.1"/>
    <property type="gene ID" value="ENSGGOG00000012960.3"/>
</dbReference>
<reference evidence="2" key="1">
    <citation type="submission" date="2011-05" db="EMBL/GenBank/DDBJ databases">
        <title>Insights into the evolution of the great apes provided by the gorilla genome.</title>
        <authorList>
            <person name="Scally A."/>
        </authorList>
    </citation>
    <scope>NUCLEOTIDE SEQUENCE [LARGE SCALE GENOMIC DNA]</scope>
</reference>
<keyword evidence="2" id="KW-1185">Reference proteome</keyword>
<dbReference type="Proteomes" id="UP000001519">
    <property type="component" value="Chromosome 3"/>
</dbReference>
<evidence type="ECO:0000313" key="2">
    <source>
        <dbReference type="Proteomes" id="UP000001519"/>
    </source>
</evidence>
<reference evidence="1 2" key="2">
    <citation type="journal article" date="2012" name="Nature">
        <title>Insights into hominid evolution from the gorilla genome sequence.</title>
        <authorList>
            <person name="Scally A."/>
            <person name="Dutheil J.Y."/>
            <person name="Hillier L.W."/>
            <person name="Jordan G.E."/>
            <person name="Goodhead I."/>
            <person name="Herrero J."/>
            <person name="Hobolth A."/>
            <person name="Lappalainen T."/>
            <person name="Mailund T."/>
            <person name="Marques-Bonet T."/>
            <person name="McCarthy S."/>
            <person name="Montgomery S.H."/>
            <person name="Schwalie P.C."/>
            <person name="Tang Y.A."/>
            <person name="Ward M.C."/>
            <person name="Xue Y."/>
            <person name="Yngvadottir B."/>
            <person name="Alkan C."/>
            <person name="Andersen L.N."/>
            <person name="Ayub Q."/>
            <person name="Ball E.V."/>
            <person name="Beal K."/>
            <person name="Bradley B.J."/>
            <person name="Chen Y."/>
            <person name="Clee C.M."/>
            <person name="Fitzgerald S."/>
            <person name="Graves T.A."/>
            <person name="Gu Y."/>
            <person name="Heath P."/>
            <person name="Heger A."/>
            <person name="Karakoc E."/>
            <person name="Kolb-Kokocinski A."/>
            <person name="Laird G.K."/>
            <person name="Lunter G."/>
            <person name="Meader S."/>
            <person name="Mort M."/>
            <person name="Mullikin J.C."/>
            <person name="Munch K."/>
            <person name="O'Connor T.D."/>
            <person name="Phillips A.D."/>
            <person name="Prado-Martinez J."/>
            <person name="Rogers A.S."/>
            <person name="Sajjadian S."/>
            <person name="Schmidt D."/>
            <person name="Shaw K."/>
            <person name="Simpson J.T."/>
            <person name="Stenson P.D."/>
            <person name="Turner D.J."/>
            <person name="Vigilant L."/>
            <person name="Vilella A.J."/>
            <person name="Whitener W."/>
            <person name="Zhu B."/>
            <person name="Cooper D.N."/>
            <person name="de Jong P."/>
            <person name="Dermitzakis E.T."/>
            <person name="Eichler E.E."/>
            <person name="Flicek P."/>
            <person name="Goldman N."/>
            <person name="Mundy N.I."/>
            <person name="Ning Z."/>
            <person name="Odom D.T."/>
            <person name="Ponting C.P."/>
            <person name="Quail M.A."/>
            <person name="Ryder O.A."/>
            <person name="Searle S.M."/>
            <person name="Warren W.C."/>
            <person name="Wilson R.K."/>
            <person name="Schierup M.H."/>
            <person name="Rogers J."/>
            <person name="Tyler-Smith C."/>
            <person name="Durbin R."/>
        </authorList>
    </citation>
    <scope>NUCLEOTIDE SEQUENCE [LARGE SCALE GENOMIC DNA]</scope>
</reference>
<dbReference type="EMBL" id="CABD030026033">
    <property type="status" value="NOT_ANNOTATED_CDS"/>
    <property type="molecule type" value="Genomic_DNA"/>
</dbReference>
<dbReference type="EMBL" id="CABD030026034">
    <property type="status" value="NOT_ANNOTATED_CDS"/>
    <property type="molecule type" value="Genomic_DNA"/>
</dbReference>
<evidence type="ECO:0000313" key="1">
    <source>
        <dbReference type="Ensembl" id="ENSGGOP00000044077.1"/>
    </source>
</evidence>
<reference evidence="1" key="3">
    <citation type="submission" date="2025-08" db="UniProtKB">
        <authorList>
            <consortium name="Ensembl"/>
        </authorList>
    </citation>
    <scope>IDENTIFICATION</scope>
</reference>
<dbReference type="AlphaFoldDB" id="A0A2I2ZA91"/>
<sequence>MYCGIQILALWESMKYHVFEDHGLSSLCIQDLSLNNLIKT</sequence>
<name>A0A2I2ZA91_GORGO</name>
<proteinExistence type="predicted"/>
<dbReference type="EMBL" id="CABD030026035">
    <property type="status" value="NOT_ANNOTATED_CDS"/>
    <property type="molecule type" value="Genomic_DNA"/>
</dbReference>
<accession>A0A2I2ZA91</accession>